<keyword evidence="3" id="KW-1185">Reference proteome</keyword>
<dbReference type="STRING" id="1121881.SAMN02745225_00256"/>
<sequence>MQISNLIRDAIELLFVVAIAGMIGSILKRITRGGVHVYLCPTCSRPTSRAYPRCRHCNSGLP</sequence>
<dbReference type="EMBL" id="FQUL01000002">
    <property type="protein sequence ID" value="SHE30959.1"/>
    <property type="molecule type" value="Genomic_DNA"/>
</dbReference>
<evidence type="ECO:0000313" key="3">
    <source>
        <dbReference type="Proteomes" id="UP000184295"/>
    </source>
</evidence>
<keyword evidence="1" id="KW-0472">Membrane</keyword>
<evidence type="ECO:0000313" key="2">
    <source>
        <dbReference type="EMBL" id="SHE30959.1"/>
    </source>
</evidence>
<name>A0A1M4SFI4_9ACTN</name>
<dbReference type="AlphaFoldDB" id="A0A1M4SFI4"/>
<dbReference type="Proteomes" id="UP000184295">
    <property type="component" value="Unassembled WGS sequence"/>
</dbReference>
<reference evidence="3" key="1">
    <citation type="submission" date="2016-11" db="EMBL/GenBank/DDBJ databases">
        <authorList>
            <person name="Varghese N."/>
            <person name="Submissions S."/>
        </authorList>
    </citation>
    <scope>NUCLEOTIDE SEQUENCE [LARGE SCALE GENOMIC DNA]</scope>
    <source>
        <strain evidence="3">DSM 19514</strain>
    </source>
</reference>
<proteinExistence type="predicted"/>
<feature type="transmembrane region" description="Helical" evidence="1">
    <location>
        <begin position="6"/>
        <end position="27"/>
    </location>
</feature>
<keyword evidence="1" id="KW-1133">Transmembrane helix</keyword>
<organism evidence="2 3">
    <name type="scientific">Ferrithrix thermotolerans DSM 19514</name>
    <dbReference type="NCBI Taxonomy" id="1121881"/>
    <lineage>
        <taxon>Bacteria</taxon>
        <taxon>Bacillati</taxon>
        <taxon>Actinomycetota</taxon>
        <taxon>Acidimicrobiia</taxon>
        <taxon>Acidimicrobiales</taxon>
        <taxon>Acidimicrobiaceae</taxon>
        <taxon>Ferrithrix</taxon>
    </lineage>
</organism>
<keyword evidence="1" id="KW-0812">Transmembrane</keyword>
<protein>
    <submittedName>
        <fullName evidence="2">Uncharacterized protein</fullName>
    </submittedName>
</protein>
<gene>
    <name evidence="2" type="ORF">SAMN02745225_00256</name>
</gene>
<evidence type="ECO:0000256" key="1">
    <source>
        <dbReference type="SAM" id="Phobius"/>
    </source>
</evidence>
<accession>A0A1M4SFI4</accession>